<dbReference type="EMBL" id="CAAALY010015937">
    <property type="protein sequence ID" value="VEL12820.1"/>
    <property type="molecule type" value="Genomic_DNA"/>
</dbReference>
<dbReference type="AlphaFoldDB" id="A0A448WJ45"/>
<reference evidence="3" key="1">
    <citation type="submission" date="2018-11" db="EMBL/GenBank/DDBJ databases">
        <authorList>
            <consortium name="Pathogen Informatics"/>
        </authorList>
    </citation>
    <scope>NUCLEOTIDE SEQUENCE</scope>
</reference>
<gene>
    <name evidence="3" type="ORF">PXEA_LOCUS6260</name>
</gene>
<evidence type="ECO:0008006" key="5">
    <source>
        <dbReference type="Google" id="ProtNLM"/>
    </source>
</evidence>
<dbReference type="Proteomes" id="UP000784294">
    <property type="component" value="Unassembled WGS sequence"/>
</dbReference>
<keyword evidence="2" id="KW-1133">Transmembrane helix</keyword>
<accession>A0A448WJ45</accession>
<dbReference type="OrthoDB" id="3900342at2759"/>
<name>A0A448WJ45_9PLAT</name>
<keyword evidence="4" id="KW-1185">Reference proteome</keyword>
<evidence type="ECO:0000313" key="4">
    <source>
        <dbReference type="Proteomes" id="UP000784294"/>
    </source>
</evidence>
<dbReference type="GO" id="GO:0005886">
    <property type="term" value="C:plasma membrane"/>
    <property type="evidence" value="ECO:0007669"/>
    <property type="project" value="TreeGrafter"/>
</dbReference>
<dbReference type="PANTHER" id="PTHR43243:SF4">
    <property type="entry name" value="CATIONIC AMINO ACID TRANSPORTER 4"/>
    <property type="match status" value="1"/>
</dbReference>
<keyword evidence="2" id="KW-0472">Membrane</keyword>
<evidence type="ECO:0000256" key="2">
    <source>
        <dbReference type="SAM" id="Phobius"/>
    </source>
</evidence>
<dbReference type="Gene3D" id="1.20.1740.10">
    <property type="entry name" value="Amino acid/polyamine transporter I"/>
    <property type="match status" value="1"/>
</dbReference>
<proteinExistence type="predicted"/>
<feature type="transmembrane region" description="Helical" evidence="2">
    <location>
        <begin position="41"/>
        <end position="58"/>
    </location>
</feature>
<organism evidence="3 4">
    <name type="scientific">Protopolystoma xenopodis</name>
    <dbReference type="NCBI Taxonomy" id="117903"/>
    <lineage>
        <taxon>Eukaryota</taxon>
        <taxon>Metazoa</taxon>
        <taxon>Spiralia</taxon>
        <taxon>Lophotrochozoa</taxon>
        <taxon>Platyhelminthes</taxon>
        <taxon>Monogenea</taxon>
        <taxon>Polyopisthocotylea</taxon>
        <taxon>Polystomatidea</taxon>
        <taxon>Polystomatidae</taxon>
        <taxon>Protopolystoma</taxon>
    </lineage>
</organism>
<protein>
    <recommendedName>
        <fullName evidence="5">Cationic amino acid transporter C-terminal domain-containing protein</fullName>
    </recommendedName>
</protein>
<comment type="caution">
    <text evidence="3">The sequence shown here is derived from an EMBL/GenBank/DDBJ whole genome shotgun (WGS) entry which is preliminary data.</text>
</comment>
<sequence>MAGIWRRTETPIWSTLLPGLITAVLALCIDLRALVEMMSSGTLLAYSLVCTSVLLLRYRRQATPLPSSADNAVCPVSGGAELYDSTLPKATDG</sequence>
<evidence type="ECO:0000256" key="1">
    <source>
        <dbReference type="ARBA" id="ARBA00022448"/>
    </source>
</evidence>
<evidence type="ECO:0000313" key="3">
    <source>
        <dbReference type="EMBL" id="VEL12820.1"/>
    </source>
</evidence>
<keyword evidence="2" id="KW-0812">Transmembrane</keyword>
<dbReference type="PANTHER" id="PTHR43243">
    <property type="entry name" value="INNER MEMBRANE TRANSPORTER YGJI-RELATED"/>
    <property type="match status" value="1"/>
</dbReference>
<feature type="transmembrane region" description="Helical" evidence="2">
    <location>
        <begin position="12"/>
        <end position="35"/>
    </location>
</feature>
<dbReference type="GO" id="GO:0015171">
    <property type="term" value="F:amino acid transmembrane transporter activity"/>
    <property type="evidence" value="ECO:0007669"/>
    <property type="project" value="TreeGrafter"/>
</dbReference>
<keyword evidence="1" id="KW-0813">Transport</keyword>